<dbReference type="CDD" id="cd05936">
    <property type="entry name" value="FC-FACS_FadD_like"/>
    <property type="match status" value="1"/>
</dbReference>
<dbReference type="Gene3D" id="3.30.300.30">
    <property type="match status" value="1"/>
</dbReference>
<dbReference type="PATRIC" id="fig|502682.8.peg.175"/>
<keyword evidence="4" id="KW-1185">Reference proteome</keyword>
<protein>
    <submittedName>
        <fullName evidence="3">AMP-dependent synthetase</fullName>
    </submittedName>
</protein>
<evidence type="ECO:0000259" key="1">
    <source>
        <dbReference type="Pfam" id="PF00501"/>
    </source>
</evidence>
<dbReference type="PANTHER" id="PTHR43767">
    <property type="entry name" value="LONG-CHAIN-FATTY-ACID--COA LIGASE"/>
    <property type="match status" value="1"/>
</dbReference>
<dbReference type="PROSITE" id="PS00455">
    <property type="entry name" value="AMP_BINDING"/>
    <property type="match status" value="1"/>
</dbReference>
<sequence length="570" mass="62302">MDTSRFTDSEGNIRPRLLTELLDHAVSNYPERVCVDFLGREWTYGEIGDLVDRVATGLQARGLKPGDRFGLCLPNTPYSVIMYYAVLRAGGMVVNINPLYSTSEVEFLILNSGAKMIAVPDLEMLHEKVAAAWGKADDDGNVLLEHIVLCPMADVLSFWKSVGLRTLKRSSLAKKQSGVSYIHYSDLAAHPANPAKVEQTPDDVAVLQYTGGTTGRPKGAMLTHAGLAANSAQMMLHIGVVRDQQERTLGVLPLFHVFALTCVLNFGIDTASELVLLPRFEMDEVLKTVKRKPPTQMFGVPTIYNALGSLPDDKVPDLSSVLTSCSGGAPLPLDVRTKFEKRTGALVSEGYGLTEASPIITSNPLLGRQPNKENSTGPAFPQTVIEIRDPETGEMMPQGEKGEICARGPQLMKGYWNRPNATKETFVDGALRTGDIGYLDGDGYLFIVDRIKDLILCSGYNVYPRVIEDAAYEHPAVKEAIAIGIPDDYRGEAPKLFIALHDDEELDAGTLEAFLKMRLNPIEMPDAYEFRDELPKTLVGKLEKKELVAEEKAKYEARKAAQGDGAADAG</sequence>
<organism evidence="3 4">
    <name type="scientific">Aurantiacibacter gangjinensis</name>
    <dbReference type="NCBI Taxonomy" id="502682"/>
    <lineage>
        <taxon>Bacteria</taxon>
        <taxon>Pseudomonadati</taxon>
        <taxon>Pseudomonadota</taxon>
        <taxon>Alphaproteobacteria</taxon>
        <taxon>Sphingomonadales</taxon>
        <taxon>Erythrobacteraceae</taxon>
        <taxon>Aurantiacibacter</taxon>
    </lineage>
</organism>
<dbReference type="GO" id="GO:0016878">
    <property type="term" value="F:acid-thiol ligase activity"/>
    <property type="evidence" value="ECO:0007669"/>
    <property type="project" value="UniProtKB-ARBA"/>
</dbReference>
<proteinExistence type="predicted"/>
<dbReference type="OrthoDB" id="7415522at2"/>
<evidence type="ECO:0000313" key="4">
    <source>
        <dbReference type="Proteomes" id="UP000053070"/>
    </source>
</evidence>
<dbReference type="InterPro" id="IPR042099">
    <property type="entry name" value="ANL_N_sf"/>
</dbReference>
<dbReference type="STRING" id="502682.BMF35_a1594"/>
<feature type="domain" description="AMP-dependent synthetase/ligase" evidence="1">
    <location>
        <begin position="23"/>
        <end position="416"/>
    </location>
</feature>
<dbReference type="EMBL" id="LBHC01000001">
    <property type="protein sequence ID" value="KLE33580.1"/>
    <property type="molecule type" value="Genomic_DNA"/>
</dbReference>
<dbReference type="InterPro" id="IPR025110">
    <property type="entry name" value="AMP-bd_C"/>
</dbReference>
<dbReference type="SUPFAM" id="SSF56801">
    <property type="entry name" value="Acetyl-CoA synthetase-like"/>
    <property type="match status" value="1"/>
</dbReference>
<accession>A0A0G9MS91</accession>
<dbReference type="Gene3D" id="3.40.50.12780">
    <property type="entry name" value="N-terminal domain of ligase-like"/>
    <property type="match status" value="1"/>
</dbReference>
<dbReference type="InterPro" id="IPR050237">
    <property type="entry name" value="ATP-dep_AMP-bd_enzyme"/>
</dbReference>
<gene>
    <name evidence="3" type="ORF">AAW01_00840</name>
</gene>
<dbReference type="InterPro" id="IPR000873">
    <property type="entry name" value="AMP-dep_synth/lig_dom"/>
</dbReference>
<comment type="caution">
    <text evidence="3">The sequence shown here is derived from an EMBL/GenBank/DDBJ whole genome shotgun (WGS) entry which is preliminary data.</text>
</comment>
<evidence type="ECO:0000259" key="2">
    <source>
        <dbReference type="Pfam" id="PF13193"/>
    </source>
</evidence>
<name>A0A0G9MS91_9SPHN</name>
<dbReference type="InterPro" id="IPR045851">
    <property type="entry name" value="AMP-bd_C_sf"/>
</dbReference>
<evidence type="ECO:0000313" key="3">
    <source>
        <dbReference type="EMBL" id="KLE33580.1"/>
    </source>
</evidence>
<feature type="domain" description="AMP-binding enzyme C-terminal" evidence="2">
    <location>
        <begin position="467"/>
        <end position="541"/>
    </location>
</feature>
<dbReference type="Proteomes" id="UP000053070">
    <property type="component" value="Unassembled WGS sequence"/>
</dbReference>
<dbReference type="InterPro" id="IPR020845">
    <property type="entry name" value="AMP-binding_CS"/>
</dbReference>
<dbReference type="Pfam" id="PF00501">
    <property type="entry name" value="AMP-binding"/>
    <property type="match status" value="1"/>
</dbReference>
<dbReference type="Pfam" id="PF13193">
    <property type="entry name" value="AMP-binding_C"/>
    <property type="match status" value="1"/>
</dbReference>
<reference evidence="3 4" key="1">
    <citation type="submission" date="2015-04" db="EMBL/GenBank/DDBJ databases">
        <title>The draft genome sequence of Erythrobacr gangjinensis K7-2.</title>
        <authorList>
            <person name="Zhuang L."/>
            <person name="Liu Y."/>
            <person name="Shao Z."/>
        </authorList>
    </citation>
    <scope>NUCLEOTIDE SEQUENCE [LARGE SCALE GENOMIC DNA]</scope>
    <source>
        <strain evidence="3 4">K7-2</strain>
    </source>
</reference>
<dbReference type="AlphaFoldDB" id="A0A0G9MS91"/>
<dbReference type="PANTHER" id="PTHR43767:SF1">
    <property type="entry name" value="NONRIBOSOMAL PEPTIDE SYNTHASE PES1 (EUROFUNG)-RELATED"/>
    <property type="match status" value="1"/>
</dbReference>